<feature type="domain" description="LamG-like jellyroll fold" evidence="3">
    <location>
        <begin position="924"/>
        <end position="1069"/>
    </location>
</feature>
<dbReference type="Pfam" id="PF13385">
    <property type="entry name" value="Laminin_G_3"/>
    <property type="match status" value="6"/>
</dbReference>
<dbReference type="InterPro" id="IPR006558">
    <property type="entry name" value="LamG-like"/>
</dbReference>
<sequence length="2205" mass="231960">MAFTVAAAVAVGVPTGVLFPQDGPHEAVAPITETADPGIAFAAAKRQNQNIVVTSLGTPTRKVSAKPDGSLVAELSSEPMQVKRGNTWAPVDTKLAPAAGNVVAPKTVTTDVVFSGGGDTPLVRFGAPGRSLTLSWPGKLPKPELDGGEATYAEVLPGVDLVLSALATGFNQHLVVKNPAAAAKVGDIRLGLTADGLTVKPADNGVVRALDAKGDVVFQTPPSTMWDASSERRATVGVKLDQTSLTLVPDQKLLTDPKAQFPIVIDPDWHTFDRSDWAKVFTATPNSTHWYGANDVDTWGKLGTCNGWAGCSGVGTARTFWQFDTSFLAGKRIISSEFDATIVYGPSCNTRNYDLFIANSTFDAGITWNNQPAGTHVDTSPGDSAYSGCAGNKGLGFDVGQYINPSGWSAYFIKASDEGDKYAWRKLDAGATRIIVNYNTRPNPPSAMATQPPLHICKWCGGEAYVGDDTIRLQGTLSDPDNDQLTAIWDVYGGPSVEEHRGPTLASGSVFTQDVDLRNRDGQNVSWTLWGTDGPDGGDWKNGPGPFIVDRVGVNTAPGVTGGLYQEDNQWHGGKDVPGTFTFDAAGVSDIDHYLYGWSDPPATQVDADALGGKATVSIAPPSDGPQDLYVQSVDRAGHRSPTKKMHIYVRAGNGPVAQWSFEGNTNDTAYLGSRNGTLSGGATYTPGAVGSSLALDGTGYMSAANTVRTDTSFSVSAWAKITNPAGAQAIVSQDGDKFAGFDLWYRPDNGGHWVFGVYNPVGTDMAVSPSAAQLGVWTQLTAVYDAPSKQLKLYVNGLLSTTVPRTQVVPFVAGQLRVGRTLWDSDPNRDYVTGAVDEVKVYDRSLTDSEVSAAVSRDNVQVGYWKLDDPNGNTAANTIPGGSAGVLQGGAHFIPNGAVNGAVQLSADADYVSTGSSVLRTDQSFTVSAWARLDGGSTNAFHTVVAQNGAVNSPFMLGYRNNSAGDWWEFYTTGADTMTHPGDASVHSASGTAKLGEWTQVTAVDDVPNKQIRIYVNGVLAGTAPQTSAFNGTGPLVFGRSMWQGTQTNQFWGAIDDVRAYSRVLSDEEIRGIVSQASVTQGNWKLDGNLKDASPKAVDGTAVGQVDYTGGQSSMPDPNDLAARLDGSTSAVSLPHVIDVDRSFSVAAWAKVDSASALATVVSEDGTQDSAFKLRARQDGRWGFVMFAKDAPDDGTQRDEVIGGSVQIGQWTHLVAVYDSSAHQLQLYVNGSLVGSVAHTQTWNASGGLQIGRAKWAGAPVEYLAGSIDDVSVYSRALFASEIQAMAGRDLTLVHNYPLDESSGRNAADAVGARGATLTGGSSFVPGRVGNAASFDGVNGAAATTGVDLRLDQSFTVSAWVLLPNKDCDLSTVSACKVDAVTVDGAHSSKFRLGHIIDADNNQLGAWTFEMPESDADNAVVTKAAVSTLPSEVNTWTHLVGVYDPATKKVWLYVNGTRVGDGTLNSPWQPSGGLVIGRGKVNSANAEYWPGSVDDVRMYTGQLDKDRVSALYHSYPAVSASALPKADAAQWKFDENTGATSKDSSGRGLDLTLTNTTWIGGRDMYATNYNGTTAFAQTAAPVVDTGHSFSLASWVYLLKGGTDNQTVIAQDGNWLSPFSLAYNGPAGKWAVIMPTADKDNPGSAVAILNSSEAAHPGEWTHLAMSYDADLHQVRLYVNGLLSGAQVGVSLLPATGPMSIARAKWNGNASALLNGVVDDTRVYAKAISDGEARKIHDDIYDADWGYYQFNDGTGKDSSWRSYTGTLSGGTSFGPDAGGGKALQLDGTSGALTTPSGLPMHDSFTVSGWAKLSRDDKDATIVSQDGDRNSGFALGYRADIKRWVFGSSTSDTDGAAKAYAASVAAPVVNQWTSLAGVYDYPARQLRLYVDGQLVGTRNNVVLWKATGKMVIGRGKTDGQLTAYFPGSVDEVRAGEGVATDAVLTDRGSFGAPLKGQLGSFVNSAGDHYTGLTDSVRPGYHFESALGMPAAAGDNTRTLYACADGNDSFTSLRDDCEGKTKIGTAGLVFTQQPNNIPTIPLYRCNSGTNDHFESRDATCGGKTVEGQLGYTVGYAVLTRYANPGFDHVTTIDGAPAAFKNEGWQGYVSLVPGDGLQPLMRCSNGPDSFASNDTACEGKTVVSAQGYVFAAAPVDPSAGVRLTRCVVPPADSMVSLAANCEGVAVDKALGYARSTAPTGGEFQTDPTS</sequence>
<dbReference type="SUPFAM" id="SSF49899">
    <property type="entry name" value="Concanavalin A-like lectins/glucanases"/>
    <property type="match status" value="6"/>
</dbReference>
<reference evidence="4 5" key="1">
    <citation type="submission" date="2020-08" db="EMBL/GenBank/DDBJ databases">
        <title>Sequencing the genomes of 1000 actinobacteria strains.</title>
        <authorList>
            <person name="Klenk H.-P."/>
        </authorList>
    </citation>
    <scope>NUCLEOTIDE SEQUENCE [LARGE SCALE GENOMIC DNA]</scope>
    <source>
        <strain evidence="4 5">DSM 43851</strain>
    </source>
</reference>
<dbReference type="Gene3D" id="2.60.120.200">
    <property type="match status" value="6"/>
</dbReference>
<evidence type="ECO:0000256" key="1">
    <source>
        <dbReference type="ARBA" id="ARBA00022729"/>
    </source>
</evidence>
<accession>A0A7W9KAZ0</accession>
<feature type="domain" description="LamG-like jellyroll fold" evidence="3">
    <location>
        <begin position="1801"/>
        <end position="1940"/>
    </location>
</feature>
<dbReference type="Proteomes" id="UP000585638">
    <property type="component" value="Unassembled WGS sequence"/>
</dbReference>
<feature type="domain" description="LamG-like jellyroll fold" evidence="3">
    <location>
        <begin position="1354"/>
        <end position="1507"/>
    </location>
</feature>
<dbReference type="PANTHER" id="PTHR46943:SF1">
    <property type="entry name" value="PENTRAXIN-RELATED PROTEIN PTX3"/>
    <property type="match status" value="1"/>
</dbReference>
<dbReference type="InterPro" id="IPR042837">
    <property type="entry name" value="PTX3"/>
</dbReference>
<dbReference type="PANTHER" id="PTHR46943">
    <property type="entry name" value="PENTRAXIN-RELATED PROTEIN PTX3"/>
    <property type="match status" value="1"/>
</dbReference>
<dbReference type="SMART" id="SM00560">
    <property type="entry name" value="LamGL"/>
    <property type="match status" value="6"/>
</dbReference>
<name>A0A7W9KAZ0_9PSEU</name>
<evidence type="ECO:0000313" key="5">
    <source>
        <dbReference type="Proteomes" id="UP000585638"/>
    </source>
</evidence>
<dbReference type="EMBL" id="JACHIR010000001">
    <property type="protein sequence ID" value="MBB5889180.1"/>
    <property type="molecule type" value="Genomic_DNA"/>
</dbReference>
<evidence type="ECO:0000256" key="2">
    <source>
        <dbReference type="ARBA" id="ARBA00023157"/>
    </source>
</evidence>
<gene>
    <name evidence="4" type="ORF">BJ998_000376</name>
</gene>
<dbReference type="GO" id="GO:0006955">
    <property type="term" value="P:immune response"/>
    <property type="evidence" value="ECO:0007669"/>
    <property type="project" value="InterPro"/>
</dbReference>
<dbReference type="RefSeq" id="WP_184857898.1">
    <property type="nucleotide sequence ID" value="NZ_BAAAWY010000013.1"/>
</dbReference>
<comment type="caution">
    <text evidence="4">The sequence shown here is derived from an EMBL/GenBank/DDBJ whole genome shotgun (WGS) entry which is preliminary data.</text>
</comment>
<protein>
    <recommendedName>
        <fullName evidence="3">LamG-like jellyroll fold domain-containing protein</fullName>
    </recommendedName>
</protein>
<feature type="domain" description="LamG-like jellyroll fold" evidence="3">
    <location>
        <begin position="712"/>
        <end position="850"/>
    </location>
</feature>
<dbReference type="InterPro" id="IPR013320">
    <property type="entry name" value="ConA-like_dom_sf"/>
</dbReference>
<evidence type="ECO:0000259" key="3">
    <source>
        <dbReference type="SMART" id="SM00560"/>
    </source>
</evidence>
<feature type="domain" description="LamG-like jellyroll fold" evidence="3">
    <location>
        <begin position="1588"/>
        <end position="1730"/>
    </location>
</feature>
<feature type="domain" description="LamG-like jellyroll fold" evidence="3">
    <location>
        <begin position="1143"/>
        <end position="1282"/>
    </location>
</feature>
<keyword evidence="1" id="KW-0732">Signal</keyword>
<keyword evidence="5" id="KW-1185">Reference proteome</keyword>
<evidence type="ECO:0000313" key="4">
    <source>
        <dbReference type="EMBL" id="MBB5889180.1"/>
    </source>
</evidence>
<proteinExistence type="predicted"/>
<keyword evidence="2" id="KW-1015">Disulfide bond</keyword>
<organism evidence="4 5">
    <name type="scientific">Kutzneria kofuensis</name>
    <dbReference type="NCBI Taxonomy" id="103725"/>
    <lineage>
        <taxon>Bacteria</taxon>
        <taxon>Bacillati</taxon>
        <taxon>Actinomycetota</taxon>
        <taxon>Actinomycetes</taxon>
        <taxon>Pseudonocardiales</taxon>
        <taxon>Pseudonocardiaceae</taxon>
        <taxon>Kutzneria</taxon>
    </lineage>
</organism>